<dbReference type="FunCoup" id="H2Z5E1">
    <property type="interactions" value="388"/>
</dbReference>
<dbReference type="GO" id="GO:0000724">
    <property type="term" value="P:double-strand break repair via homologous recombination"/>
    <property type="evidence" value="ECO:0007669"/>
    <property type="project" value="TreeGrafter"/>
</dbReference>
<evidence type="ECO:0000256" key="1">
    <source>
        <dbReference type="ARBA" id="ARBA00001936"/>
    </source>
</evidence>
<evidence type="ECO:0000256" key="9">
    <source>
        <dbReference type="ARBA" id="ARBA00022806"/>
    </source>
</evidence>
<protein>
    <recommendedName>
        <fullName evidence="17">ATP-dependent DNA helicase</fullName>
        <ecNumber evidence="17">5.6.2.4</ecNumber>
    </recommendedName>
</protein>
<dbReference type="GO" id="GO:0005737">
    <property type="term" value="C:cytoplasm"/>
    <property type="evidence" value="ECO:0007669"/>
    <property type="project" value="TreeGrafter"/>
</dbReference>
<evidence type="ECO:0000256" key="12">
    <source>
        <dbReference type="ARBA" id="ARBA00023125"/>
    </source>
</evidence>
<dbReference type="PANTHER" id="PTHR13710">
    <property type="entry name" value="DNA HELICASE RECQ FAMILY MEMBER"/>
    <property type="match status" value="1"/>
</dbReference>
<evidence type="ECO:0000259" key="20">
    <source>
        <dbReference type="PROSITE" id="PS51194"/>
    </source>
</evidence>
<evidence type="ECO:0000256" key="5">
    <source>
        <dbReference type="ARBA" id="ARBA00005446"/>
    </source>
</evidence>
<dbReference type="PANTHER" id="PTHR13710:SF105">
    <property type="entry name" value="ATP-DEPENDENT DNA HELICASE Q1"/>
    <property type="match status" value="1"/>
</dbReference>
<evidence type="ECO:0000256" key="2">
    <source>
        <dbReference type="ARBA" id="ARBA00001946"/>
    </source>
</evidence>
<organism evidence="21 22">
    <name type="scientific">Ciona savignyi</name>
    <name type="common">Pacific transparent sea squirt</name>
    <dbReference type="NCBI Taxonomy" id="51511"/>
    <lineage>
        <taxon>Eukaryota</taxon>
        <taxon>Metazoa</taxon>
        <taxon>Chordata</taxon>
        <taxon>Tunicata</taxon>
        <taxon>Ascidiacea</taxon>
        <taxon>Phlebobranchia</taxon>
        <taxon>Cionidae</taxon>
        <taxon>Ciona</taxon>
    </lineage>
</organism>
<comment type="cofactor">
    <cofactor evidence="1">
        <name>Mn(2+)</name>
        <dbReference type="ChEBI" id="CHEBI:29035"/>
    </cofactor>
</comment>
<dbReference type="GO" id="GO:0046872">
    <property type="term" value="F:metal ion binding"/>
    <property type="evidence" value="ECO:0007669"/>
    <property type="project" value="UniProtKB-KW"/>
</dbReference>
<dbReference type="PROSITE" id="PS51192">
    <property type="entry name" value="HELICASE_ATP_BIND_1"/>
    <property type="match status" value="1"/>
</dbReference>
<sequence>LSNKIESDLQEELIQVKTSLSSIQSELQSLLQRQENLQERKSQLESEINRRVSSSSSQLDGEQDWSSEDKYDPIEKYGNFQYFPWSKTLRSTLNSTFHMNDFRPKQLEVINASMSGRDVILIMSTGGGKSLTYQLPAILAKGITVVVSPLVSLMEDQLLGLRNLGIEARSLNASSTKEEVKHVHQSMTSQSPSFRLLYVTPEKISKSKRFMAQLEKCYKAGNLSRIAIDEVHCASQWGNDFRPDYKILGILKRQFPNTPIIGLTATSTDKVTLDTKKILNTPFALVFKTALNRSNLFYQVREKALSHDDVIADMVELINTNFSRDAGIVYCFSRKNCSEVSSSLNKRGIKSAVYHAQLEPIEKSRVHQMWTDNSIQVICATIAFGMGIDKPNVRFVIHHSLSKSVENYYQESGRAGRDGLPALCLIYFGFADVFKQSTMVMTERTGLDNLNQMVQYCLDLKSCRRNLISTYFGENWDSITCNEMCDTCAGMYEHSNIDVTSACQSLLSTIRLAEQKGEGNRLTGAKVVEAAAGRGKNKTLELKKFSASEVQRMIMHMMFKEFLREDFHFTPYSTISYLVPGPMASAL</sequence>
<dbReference type="Pfam" id="PF00271">
    <property type="entry name" value="Helicase_C"/>
    <property type="match status" value="1"/>
</dbReference>
<comment type="similarity">
    <text evidence="5 17">Belongs to the helicase family. RecQ subfamily.</text>
</comment>
<dbReference type="GO" id="GO:0005634">
    <property type="term" value="C:nucleus"/>
    <property type="evidence" value="ECO:0007669"/>
    <property type="project" value="UniProtKB-SubCell"/>
</dbReference>
<evidence type="ECO:0000256" key="3">
    <source>
        <dbReference type="ARBA" id="ARBA00001947"/>
    </source>
</evidence>
<dbReference type="InterPro" id="IPR032284">
    <property type="entry name" value="RecQ_Zn-bd"/>
</dbReference>
<dbReference type="SUPFAM" id="SSF52540">
    <property type="entry name" value="P-loop containing nucleoside triphosphate hydrolases"/>
    <property type="match status" value="2"/>
</dbReference>
<comment type="cofactor">
    <cofactor evidence="3">
        <name>Zn(2+)</name>
        <dbReference type="ChEBI" id="CHEBI:29105"/>
    </cofactor>
</comment>
<evidence type="ECO:0000256" key="10">
    <source>
        <dbReference type="ARBA" id="ARBA00022833"/>
    </source>
</evidence>
<evidence type="ECO:0000256" key="4">
    <source>
        <dbReference type="ARBA" id="ARBA00004123"/>
    </source>
</evidence>
<dbReference type="InParanoid" id="H2Z5E1"/>
<dbReference type="Gene3D" id="3.40.50.300">
    <property type="entry name" value="P-loop containing nucleotide triphosphate hydrolases"/>
    <property type="match status" value="2"/>
</dbReference>
<evidence type="ECO:0000256" key="18">
    <source>
        <dbReference type="SAM" id="MobiDB-lite"/>
    </source>
</evidence>
<evidence type="ECO:0000256" key="16">
    <source>
        <dbReference type="ARBA" id="ARBA00048778"/>
    </source>
</evidence>
<dbReference type="InterPro" id="IPR014001">
    <property type="entry name" value="Helicase_ATP-bd"/>
</dbReference>
<comment type="subcellular location">
    <subcellularLocation>
        <location evidence="4 17">Nucleus</location>
    </subcellularLocation>
</comment>
<dbReference type="Pfam" id="PF00270">
    <property type="entry name" value="DEAD"/>
    <property type="match status" value="1"/>
</dbReference>
<feature type="domain" description="Helicase ATP-binding" evidence="19">
    <location>
        <begin position="110"/>
        <end position="285"/>
    </location>
</feature>
<reference evidence="22" key="1">
    <citation type="submission" date="2003-08" db="EMBL/GenBank/DDBJ databases">
        <authorList>
            <person name="Birren B."/>
            <person name="Nusbaum C."/>
            <person name="Abebe A."/>
            <person name="Abouelleil A."/>
            <person name="Adekoya E."/>
            <person name="Ait-zahra M."/>
            <person name="Allen N."/>
            <person name="Allen T."/>
            <person name="An P."/>
            <person name="Anderson M."/>
            <person name="Anderson S."/>
            <person name="Arachchi H."/>
            <person name="Armbruster J."/>
            <person name="Bachantsang P."/>
            <person name="Baldwin J."/>
            <person name="Barry A."/>
            <person name="Bayul T."/>
            <person name="Blitshsteyn B."/>
            <person name="Bloom T."/>
            <person name="Blye J."/>
            <person name="Boguslavskiy L."/>
            <person name="Borowsky M."/>
            <person name="Boukhgalter B."/>
            <person name="Brunache A."/>
            <person name="Butler J."/>
            <person name="Calixte N."/>
            <person name="Calvo S."/>
            <person name="Camarata J."/>
            <person name="Campo K."/>
            <person name="Chang J."/>
            <person name="Cheshatsang Y."/>
            <person name="Citroen M."/>
            <person name="Collymore A."/>
            <person name="Considine T."/>
            <person name="Cook A."/>
            <person name="Cooke P."/>
            <person name="Corum B."/>
            <person name="Cuomo C."/>
            <person name="David R."/>
            <person name="Dawoe T."/>
            <person name="Degray S."/>
            <person name="Dodge S."/>
            <person name="Dooley K."/>
            <person name="Dorje P."/>
            <person name="Dorjee K."/>
            <person name="Dorris L."/>
            <person name="Duffey N."/>
            <person name="Dupes A."/>
            <person name="Elkins T."/>
            <person name="Engels R."/>
            <person name="Erickson J."/>
            <person name="Farina A."/>
            <person name="Faro S."/>
            <person name="Ferreira P."/>
            <person name="Fischer H."/>
            <person name="Fitzgerald M."/>
            <person name="Foley K."/>
            <person name="Gage D."/>
            <person name="Galagan J."/>
            <person name="Gearin G."/>
            <person name="Gnerre S."/>
            <person name="Gnirke A."/>
            <person name="Goyette A."/>
            <person name="Graham J."/>
            <person name="Grandbois E."/>
            <person name="Gyaltsen K."/>
            <person name="Hafez N."/>
            <person name="Hagopian D."/>
            <person name="Hagos B."/>
            <person name="Hall J."/>
            <person name="Hatcher B."/>
            <person name="Heller A."/>
            <person name="Higgins H."/>
            <person name="Honan T."/>
            <person name="Horn A."/>
            <person name="Houde N."/>
            <person name="Hughes L."/>
            <person name="Hulme W."/>
            <person name="Husby E."/>
            <person name="Iliev I."/>
            <person name="Jaffe D."/>
            <person name="Jones C."/>
            <person name="Kamal M."/>
            <person name="Kamat A."/>
            <person name="Kamvysselis M."/>
            <person name="Karlsson E."/>
            <person name="Kells C."/>
            <person name="Kieu A."/>
            <person name="Kisner P."/>
            <person name="Kodira C."/>
            <person name="Kulbokas E."/>
            <person name="Labutti K."/>
            <person name="Lama D."/>
            <person name="Landers T."/>
            <person name="Leger J."/>
            <person name="Levine S."/>
            <person name="Lewis D."/>
            <person name="Lewis T."/>
            <person name="Lindblad-toh K."/>
            <person name="Liu X."/>
            <person name="Lokyitsang T."/>
            <person name="Lokyitsang Y."/>
            <person name="Lucien O."/>
            <person name="Lui A."/>
            <person name="Ma L.J."/>
            <person name="Mabbitt R."/>
            <person name="Macdonald J."/>
            <person name="Maclean C."/>
            <person name="Major J."/>
            <person name="Manning J."/>
            <person name="Marabella R."/>
            <person name="Maru K."/>
            <person name="Matthews C."/>
            <person name="Mauceli E."/>
            <person name="Mccarthy M."/>
            <person name="Mcdonough S."/>
            <person name="Mcghee T."/>
            <person name="Meldrim J."/>
            <person name="Meneus L."/>
            <person name="Mesirov J."/>
            <person name="Mihalev A."/>
            <person name="Mihova T."/>
            <person name="Mikkelsen T."/>
            <person name="Mlenga V."/>
            <person name="Moru K."/>
            <person name="Mozes J."/>
            <person name="Mulrain L."/>
            <person name="Munson G."/>
            <person name="Naylor J."/>
            <person name="Newes C."/>
            <person name="Nguyen C."/>
            <person name="Nguyen N."/>
            <person name="Nguyen T."/>
            <person name="Nicol R."/>
            <person name="Nielsen C."/>
            <person name="Nizzari M."/>
            <person name="Norbu C."/>
            <person name="Norbu N."/>
            <person name="O'donnell P."/>
            <person name="Okoawo O."/>
            <person name="O'leary S."/>
            <person name="Omotosho B."/>
            <person name="O'neill K."/>
            <person name="Osman S."/>
            <person name="Parker S."/>
            <person name="Perrin D."/>
            <person name="Phunkhang P."/>
            <person name="Piqani B."/>
            <person name="Purcell S."/>
            <person name="Rachupka T."/>
            <person name="Ramasamy U."/>
            <person name="Rameau R."/>
            <person name="Ray V."/>
            <person name="Raymond C."/>
            <person name="Retta R."/>
            <person name="Richardson S."/>
            <person name="Rise C."/>
            <person name="Rodriguez J."/>
            <person name="Rogers J."/>
            <person name="Rogov P."/>
            <person name="Rutman M."/>
            <person name="Schupbach R."/>
            <person name="Seaman C."/>
            <person name="Settipalli S."/>
            <person name="Sharpe T."/>
            <person name="Sheridan J."/>
            <person name="Sherpa N."/>
            <person name="Shi J."/>
            <person name="Smirnov S."/>
            <person name="Smith C."/>
            <person name="Sougnez C."/>
            <person name="Spencer B."/>
            <person name="Stalker J."/>
            <person name="Stange-thomann N."/>
            <person name="Stavropoulos S."/>
            <person name="Stetson K."/>
            <person name="Stone C."/>
            <person name="Stone S."/>
            <person name="Stubbs M."/>
            <person name="Talamas J."/>
            <person name="Tchuinga P."/>
            <person name="Tenzing P."/>
            <person name="Tesfaye S."/>
            <person name="Theodore J."/>
            <person name="Thoulutsang Y."/>
            <person name="Topham K."/>
            <person name="Towey S."/>
            <person name="Tsamla T."/>
            <person name="Tsomo N."/>
            <person name="Vallee D."/>
            <person name="Vassiliev H."/>
            <person name="Venkataraman V."/>
            <person name="Vinson J."/>
            <person name="Vo A."/>
            <person name="Wade C."/>
            <person name="Wang S."/>
            <person name="Wangchuk T."/>
            <person name="Wangdi T."/>
            <person name="Whittaker C."/>
            <person name="Wilkinson J."/>
            <person name="Wu Y."/>
            <person name="Wyman D."/>
            <person name="Yadav S."/>
            <person name="Yang S."/>
            <person name="Yang X."/>
            <person name="Yeager S."/>
            <person name="Yee E."/>
            <person name="Young G."/>
            <person name="Zainoun J."/>
            <person name="Zembeck L."/>
            <person name="Zimmer A."/>
            <person name="Zody M."/>
            <person name="Lander E."/>
        </authorList>
    </citation>
    <scope>NUCLEOTIDE SEQUENCE [LARGE SCALE GENOMIC DNA]</scope>
</reference>
<keyword evidence="10" id="KW-0862">Zinc</keyword>
<evidence type="ECO:0000313" key="22">
    <source>
        <dbReference type="Proteomes" id="UP000007875"/>
    </source>
</evidence>
<keyword evidence="6" id="KW-0479">Metal-binding</keyword>
<dbReference type="InterPro" id="IPR001650">
    <property type="entry name" value="Helicase_C-like"/>
</dbReference>
<dbReference type="GO" id="GO:0043138">
    <property type="term" value="F:3'-5' DNA helicase activity"/>
    <property type="evidence" value="ECO:0007669"/>
    <property type="project" value="UniProtKB-EC"/>
</dbReference>
<dbReference type="PROSITE" id="PS51194">
    <property type="entry name" value="HELICASE_CTER"/>
    <property type="match status" value="1"/>
</dbReference>
<dbReference type="FunFam" id="3.40.50.300:FF:000752">
    <property type="entry name" value="ATP-dependent DNA helicase"/>
    <property type="match status" value="1"/>
</dbReference>
<proteinExistence type="inferred from homology"/>
<accession>H2Z5E1</accession>
<dbReference type="Proteomes" id="UP000007875">
    <property type="component" value="Unassembled WGS sequence"/>
</dbReference>
<evidence type="ECO:0000256" key="11">
    <source>
        <dbReference type="ARBA" id="ARBA00022840"/>
    </source>
</evidence>
<comment type="catalytic activity">
    <reaction evidence="16">
        <text>ATP + H2O = ADP + phosphate + H(+)</text>
        <dbReference type="Rhea" id="RHEA:13065"/>
        <dbReference type="ChEBI" id="CHEBI:15377"/>
        <dbReference type="ChEBI" id="CHEBI:15378"/>
        <dbReference type="ChEBI" id="CHEBI:30616"/>
        <dbReference type="ChEBI" id="CHEBI:43474"/>
        <dbReference type="ChEBI" id="CHEBI:456216"/>
    </reaction>
    <physiologicalReaction direction="left-to-right" evidence="16">
        <dbReference type="Rhea" id="RHEA:13066"/>
    </physiologicalReaction>
</comment>
<evidence type="ECO:0000256" key="14">
    <source>
        <dbReference type="ARBA" id="ARBA00023242"/>
    </source>
</evidence>
<feature type="region of interest" description="Disordered" evidence="18">
    <location>
        <begin position="45"/>
        <end position="70"/>
    </location>
</feature>
<evidence type="ECO:0000313" key="21">
    <source>
        <dbReference type="Ensembl" id="ENSCSAVP00000012803.1"/>
    </source>
</evidence>
<dbReference type="CDD" id="cd18015">
    <property type="entry name" value="DEXHc_RecQ1"/>
    <property type="match status" value="1"/>
</dbReference>
<evidence type="ECO:0000256" key="17">
    <source>
        <dbReference type="RuleBase" id="RU364117"/>
    </source>
</evidence>
<keyword evidence="8 17" id="KW-0378">Hydrolase</keyword>
<dbReference type="STRING" id="51511.ENSCSAVP00000012803"/>
<evidence type="ECO:0000256" key="6">
    <source>
        <dbReference type="ARBA" id="ARBA00022723"/>
    </source>
</evidence>
<dbReference type="Gene3D" id="1.10.10.10">
    <property type="entry name" value="Winged helix-like DNA-binding domain superfamily/Winged helix DNA-binding domain"/>
    <property type="match status" value="1"/>
</dbReference>
<dbReference type="AlphaFoldDB" id="H2Z5E1"/>
<dbReference type="InterPro" id="IPR011545">
    <property type="entry name" value="DEAD/DEAH_box_helicase_dom"/>
</dbReference>
<name>H2Z5E1_CIOSA</name>
<dbReference type="InterPro" id="IPR036388">
    <property type="entry name" value="WH-like_DNA-bd_sf"/>
</dbReference>
<dbReference type="GeneTree" id="ENSGT00940000156800"/>
<keyword evidence="22" id="KW-1185">Reference proteome</keyword>
<dbReference type="NCBIfam" id="TIGR00614">
    <property type="entry name" value="recQ_fam"/>
    <property type="match status" value="1"/>
</dbReference>
<evidence type="ECO:0000256" key="8">
    <source>
        <dbReference type="ARBA" id="ARBA00022801"/>
    </source>
</evidence>
<dbReference type="OMA" id="FKLSTMV"/>
<dbReference type="InterPro" id="IPR027417">
    <property type="entry name" value="P-loop_NTPase"/>
</dbReference>
<feature type="domain" description="Helicase C-terminal" evidence="20">
    <location>
        <begin position="313"/>
        <end position="458"/>
    </location>
</feature>
<keyword evidence="14 17" id="KW-0539">Nucleus</keyword>
<dbReference type="GO" id="GO:0005694">
    <property type="term" value="C:chromosome"/>
    <property type="evidence" value="ECO:0007669"/>
    <property type="project" value="TreeGrafter"/>
</dbReference>
<dbReference type="EC" id="5.6.2.4" evidence="17"/>
<evidence type="ECO:0000256" key="7">
    <source>
        <dbReference type="ARBA" id="ARBA00022741"/>
    </source>
</evidence>
<evidence type="ECO:0000259" key="19">
    <source>
        <dbReference type="PROSITE" id="PS51192"/>
    </source>
</evidence>
<evidence type="ECO:0000256" key="13">
    <source>
        <dbReference type="ARBA" id="ARBA00023235"/>
    </source>
</evidence>
<comment type="catalytic activity">
    <reaction evidence="15 17">
        <text>Couples ATP hydrolysis with the unwinding of duplex DNA by translocating in the 3'-5' direction.</text>
        <dbReference type="EC" id="5.6.2.4"/>
    </reaction>
</comment>
<dbReference type="GO" id="GO:0005524">
    <property type="term" value="F:ATP binding"/>
    <property type="evidence" value="ECO:0007669"/>
    <property type="project" value="UniProtKB-KW"/>
</dbReference>
<dbReference type="GO" id="GO:0016887">
    <property type="term" value="F:ATP hydrolysis activity"/>
    <property type="evidence" value="ECO:0007669"/>
    <property type="project" value="RHEA"/>
</dbReference>
<reference evidence="21" key="3">
    <citation type="submission" date="2025-09" db="UniProtKB">
        <authorList>
            <consortium name="Ensembl"/>
        </authorList>
    </citation>
    <scope>IDENTIFICATION</scope>
</reference>
<reference evidence="21" key="2">
    <citation type="submission" date="2025-08" db="UniProtKB">
        <authorList>
            <consortium name="Ensembl"/>
        </authorList>
    </citation>
    <scope>IDENTIFICATION</scope>
</reference>
<dbReference type="Ensembl" id="ENSCSAVT00000012952.1">
    <property type="protein sequence ID" value="ENSCSAVP00000012803.1"/>
    <property type="gene ID" value="ENSCSAVG00000007521.1"/>
</dbReference>
<evidence type="ECO:0000256" key="15">
    <source>
        <dbReference type="ARBA" id="ARBA00034617"/>
    </source>
</evidence>
<dbReference type="SMART" id="SM00487">
    <property type="entry name" value="DEXDc"/>
    <property type="match status" value="1"/>
</dbReference>
<dbReference type="eggNOG" id="KOG0353">
    <property type="taxonomic scope" value="Eukaryota"/>
</dbReference>
<dbReference type="Pfam" id="PF16124">
    <property type="entry name" value="RecQ_Zn_bind"/>
    <property type="match status" value="1"/>
</dbReference>
<dbReference type="GO" id="GO:0003677">
    <property type="term" value="F:DNA binding"/>
    <property type="evidence" value="ECO:0007669"/>
    <property type="project" value="UniProtKB-KW"/>
</dbReference>
<keyword evidence="13" id="KW-0413">Isomerase</keyword>
<keyword evidence="9 17" id="KW-0347">Helicase</keyword>
<dbReference type="SMART" id="SM00490">
    <property type="entry name" value="HELICc"/>
    <property type="match status" value="1"/>
</dbReference>
<dbReference type="InterPro" id="IPR004589">
    <property type="entry name" value="DNA_helicase_ATP-dep_RecQ"/>
</dbReference>
<keyword evidence="7 17" id="KW-0547">Nucleotide-binding</keyword>
<dbReference type="FunFam" id="3.40.50.300:FF:000596">
    <property type="entry name" value="ATP-dependent DNA helicase"/>
    <property type="match status" value="1"/>
</dbReference>
<comment type="cofactor">
    <cofactor evidence="2">
        <name>Mg(2+)</name>
        <dbReference type="ChEBI" id="CHEBI:18420"/>
    </cofactor>
</comment>
<keyword evidence="12" id="KW-0238">DNA-binding</keyword>
<keyword evidence="11 17" id="KW-0067">ATP-binding</keyword>
<dbReference type="GO" id="GO:0009378">
    <property type="term" value="F:four-way junction helicase activity"/>
    <property type="evidence" value="ECO:0007669"/>
    <property type="project" value="TreeGrafter"/>
</dbReference>
<dbReference type="CDD" id="cd18794">
    <property type="entry name" value="SF2_C_RecQ"/>
    <property type="match status" value="1"/>
</dbReference>